<organism evidence="1 2">
    <name type="scientific">Vitis vinifera</name>
    <name type="common">Grape</name>
    <dbReference type="NCBI Taxonomy" id="29760"/>
    <lineage>
        <taxon>Eukaryota</taxon>
        <taxon>Viridiplantae</taxon>
        <taxon>Streptophyta</taxon>
        <taxon>Embryophyta</taxon>
        <taxon>Tracheophyta</taxon>
        <taxon>Spermatophyta</taxon>
        <taxon>Magnoliopsida</taxon>
        <taxon>eudicotyledons</taxon>
        <taxon>Gunneridae</taxon>
        <taxon>Pentapetalae</taxon>
        <taxon>rosids</taxon>
        <taxon>Vitales</taxon>
        <taxon>Vitaceae</taxon>
        <taxon>Viteae</taxon>
        <taxon>Vitis</taxon>
    </lineage>
</organism>
<accession>A0A438HR84</accession>
<proteinExistence type="predicted"/>
<reference evidence="1 2" key="1">
    <citation type="journal article" date="2018" name="PLoS Genet.">
        <title>Population sequencing reveals clonal diversity and ancestral inbreeding in the grapevine cultivar Chardonnay.</title>
        <authorList>
            <person name="Roach M.J."/>
            <person name="Johnson D.L."/>
            <person name="Bohlmann J."/>
            <person name="van Vuuren H.J."/>
            <person name="Jones S.J."/>
            <person name="Pretorius I.S."/>
            <person name="Schmidt S.A."/>
            <person name="Borneman A.R."/>
        </authorList>
    </citation>
    <scope>NUCLEOTIDE SEQUENCE [LARGE SCALE GENOMIC DNA]</scope>
    <source>
        <strain evidence="2">cv. Chardonnay</strain>
        <tissue evidence="1">Leaf</tissue>
    </source>
</reference>
<evidence type="ECO:0000313" key="2">
    <source>
        <dbReference type="Proteomes" id="UP000288805"/>
    </source>
</evidence>
<gene>
    <name evidence="1" type="ORF">CK203_043536</name>
</gene>
<evidence type="ECO:0000313" key="1">
    <source>
        <dbReference type="EMBL" id="RVW86955.1"/>
    </source>
</evidence>
<dbReference type="AlphaFoldDB" id="A0A438HR84"/>
<comment type="caution">
    <text evidence="1">The sequence shown here is derived from an EMBL/GenBank/DDBJ whole genome shotgun (WGS) entry which is preliminary data.</text>
</comment>
<name>A0A438HR84_VITVI</name>
<protein>
    <submittedName>
        <fullName evidence="1">Uncharacterized protein</fullName>
    </submittedName>
</protein>
<dbReference type="Proteomes" id="UP000288805">
    <property type="component" value="Unassembled WGS sequence"/>
</dbReference>
<dbReference type="EMBL" id="QGNW01000188">
    <property type="protein sequence ID" value="RVW86955.1"/>
    <property type="molecule type" value="Genomic_DNA"/>
</dbReference>
<sequence length="113" mass="12772">MEEPVLESPPYCTQNKHVEDREAHGFLTSLEKSLPNMDGSFETLTQVETFVAETEVYAVDSPKTGQPSSVCEPGPLEKTKGISNLSRINSRTERIEAWRIQWRMGTQAFPDRT</sequence>